<dbReference type="PROSITE" id="PS51318">
    <property type="entry name" value="TAT"/>
    <property type="match status" value="1"/>
</dbReference>
<evidence type="ECO:0000256" key="4">
    <source>
        <dbReference type="ARBA" id="ARBA00022729"/>
    </source>
</evidence>
<keyword evidence="5" id="KW-0574">Periplasm</keyword>
<comment type="caution">
    <text evidence="7">The sequence shown here is derived from an EMBL/GenBank/DDBJ whole genome shotgun (WGS) entry which is preliminary data.</text>
</comment>
<comment type="subcellular location">
    <subcellularLocation>
        <location evidence="1">Periplasm</location>
    </subcellularLocation>
</comment>
<dbReference type="InterPro" id="IPR006059">
    <property type="entry name" value="SBP"/>
</dbReference>
<feature type="signal peptide" evidence="6">
    <location>
        <begin position="1"/>
        <end position="27"/>
    </location>
</feature>
<protein>
    <submittedName>
        <fullName evidence="7">Multiple sugar transport system substrate-binding protein</fullName>
    </submittedName>
</protein>
<organism evidence="7 8">
    <name type="scientific">Bradyrhizobium algeriense</name>
    <dbReference type="NCBI Taxonomy" id="634784"/>
    <lineage>
        <taxon>Bacteria</taxon>
        <taxon>Pseudomonadati</taxon>
        <taxon>Pseudomonadota</taxon>
        <taxon>Alphaproteobacteria</taxon>
        <taxon>Hyphomicrobiales</taxon>
        <taxon>Nitrobacteraceae</taxon>
        <taxon>Bradyrhizobium</taxon>
    </lineage>
</organism>
<evidence type="ECO:0000256" key="5">
    <source>
        <dbReference type="ARBA" id="ARBA00022764"/>
    </source>
</evidence>
<evidence type="ECO:0000256" key="6">
    <source>
        <dbReference type="SAM" id="SignalP"/>
    </source>
</evidence>
<evidence type="ECO:0000313" key="8">
    <source>
        <dbReference type="Proteomes" id="UP001364224"/>
    </source>
</evidence>
<evidence type="ECO:0000256" key="3">
    <source>
        <dbReference type="ARBA" id="ARBA00022448"/>
    </source>
</evidence>
<keyword evidence="3" id="KW-0813">Transport</keyword>
<comment type="similarity">
    <text evidence="2">Belongs to the bacterial solute-binding protein 1 family.</text>
</comment>
<feature type="chain" id="PRO_5047024337" evidence="6">
    <location>
        <begin position="28"/>
        <end position="448"/>
    </location>
</feature>
<gene>
    <name evidence="7" type="ORF">V1286_005673</name>
</gene>
<keyword evidence="8" id="KW-1185">Reference proteome</keyword>
<dbReference type="Pfam" id="PF13416">
    <property type="entry name" value="SBP_bac_8"/>
    <property type="match status" value="1"/>
</dbReference>
<keyword evidence="4 6" id="KW-0732">Signal</keyword>
<dbReference type="Gene3D" id="3.40.190.10">
    <property type="entry name" value="Periplasmic binding protein-like II"/>
    <property type="match status" value="1"/>
</dbReference>
<dbReference type="InterPro" id="IPR006311">
    <property type="entry name" value="TAT_signal"/>
</dbReference>
<accession>A0ABU8BJ07</accession>
<dbReference type="SUPFAM" id="SSF53850">
    <property type="entry name" value="Periplasmic binding protein-like II"/>
    <property type="match status" value="1"/>
</dbReference>
<keyword evidence="7" id="KW-0762">Sugar transport</keyword>
<evidence type="ECO:0000313" key="7">
    <source>
        <dbReference type="EMBL" id="MEH2558144.1"/>
    </source>
</evidence>
<evidence type="ECO:0000256" key="2">
    <source>
        <dbReference type="ARBA" id="ARBA00008520"/>
    </source>
</evidence>
<dbReference type="EMBL" id="JAZHRV010000001">
    <property type="protein sequence ID" value="MEH2558144.1"/>
    <property type="molecule type" value="Genomic_DNA"/>
</dbReference>
<sequence length="448" mass="48417">MKNEITRRDALALGVSAAALAATGASAQTASVIKAADVPAPKWAIEKGASLRMLRPVRFVQADEDVFRANAKAFTDKTGVEVKVDFVGWEDINQQTAVTSNSGAGPDVIIGFSDAPHIYIDKLVELTDVADYLGKRYGGWLPLAQKYGKRNKSDAWIGLPFGATAGPLIYRKSVLQSIGYDKIPEDSAGFVDLCQKLHKAGKPAGFALGNARGDGNGFANWALWSHNASLLDEEGNIVINSKETIEALKWVKALYPTFIAGTPSWNDVSNNRAYSSQEISLTANGVSLYFSLKNDPATKAIAEDSEHQLLPKGVAKVSPMAGLTLNAMLFKHSQYPNAAKAFLQFMLEKEQYEPWLNANSGYWSQPLSAYADAAVWSGDPKVSIFKNTMQSTYYDGYKGPISTATGAVGADYVLIQMCAAVATGASTPEAAAAEAEQRCKRYFRRQTR</sequence>
<proteinExistence type="inferred from homology"/>
<name>A0ABU8BJ07_9BRAD</name>
<dbReference type="Proteomes" id="UP001364224">
    <property type="component" value="Unassembled WGS sequence"/>
</dbReference>
<dbReference type="InterPro" id="IPR050490">
    <property type="entry name" value="Bact_solute-bd_prot1"/>
</dbReference>
<dbReference type="PANTHER" id="PTHR43649:SF34">
    <property type="entry name" value="ABC TRANSPORTER PERIPLASMIC-BINDING PROTEIN YCJN-RELATED"/>
    <property type="match status" value="1"/>
</dbReference>
<dbReference type="RefSeq" id="WP_334485009.1">
    <property type="nucleotide sequence ID" value="NZ_JAZHRV010000001.1"/>
</dbReference>
<reference evidence="7 8" key="1">
    <citation type="submission" date="2024-02" db="EMBL/GenBank/DDBJ databases">
        <title>Adaptive strategies in a cosmopolitan and abundant soil bacterium.</title>
        <authorList>
            <person name="Carini P."/>
        </authorList>
    </citation>
    <scope>NUCLEOTIDE SEQUENCE [LARGE SCALE GENOMIC DNA]</scope>
    <source>
        <strain evidence="7 8">AZCC 1608</strain>
    </source>
</reference>
<dbReference type="PANTHER" id="PTHR43649">
    <property type="entry name" value="ARABINOSE-BINDING PROTEIN-RELATED"/>
    <property type="match status" value="1"/>
</dbReference>
<evidence type="ECO:0000256" key="1">
    <source>
        <dbReference type="ARBA" id="ARBA00004418"/>
    </source>
</evidence>